<dbReference type="EMBL" id="JAACJM010000179">
    <property type="protein sequence ID" value="KAF5340107.1"/>
    <property type="molecule type" value="Genomic_DNA"/>
</dbReference>
<proteinExistence type="predicted"/>
<dbReference type="InterPro" id="IPR010730">
    <property type="entry name" value="HET"/>
</dbReference>
<dbReference type="Pfam" id="PF06985">
    <property type="entry name" value="HET"/>
    <property type="match status" value="1"/>
</dbReference>
<evidence type="ECO:0000313" key="2">
    <source>
        <dbReference type="EMBL" id="KAF5340107.1"/>
    </source>
</evidence>
<dbReference type="AlphaFoldDB" id="A0A8H5FKN1"/>
<feature type="domain" description="Heterokaryon incompatibility" evidence="1">
    <location>
        <begin position="21"/>
        <end position="110"/>
    </location>
</feature>
<reference evidence="2 3" key="1">
    <citation type="journal article" date="2020" name="ISME J.">
        <title>Uncovering the hidden diversity of litter-decomposition mechanisms in mushroom-forming fungi.</title>
        <authorList>
            <person name="Floudas D."/>
            <person name="Bentzer J."/>
            <person name="Ahren D."/>
            <person name="Johansson T."/>
            <person name="Persson P."/>
            <person name="Tunlid A."/>
        </authorList>
    </citation>
    <scope>NUCLEOTIDE SEQUENCE [LARGE SCALE GENOMIC DNA]</scope>
    <source>
        <strain evidence="2 3">CBS 291.85</strain>
    </source>
</reference>
<gene>
    <name evidence="2" type="ORF">D9758_013151</name>
</gene>
<organism evidence="2 3">
    <name type="scientific">Tetrapyrgos nigripes</name>
    <dbReference type="NCBI Taxonomy" id="182062"/>
    <lineage>
        <taxon>Eukaryota</taxon>
        <taxon>Fungi</taxon>
        <taxon>Dikarya</taxon>
        <taxon>Basidiomycota</taxon>
        <taxon>Agaricomycotina</taxon>
        <taxon>Agaricomycetes</taxon>
        <taxon>Agaricomycetidae</taxon>
        <taxon>Agaricales</taxon>
        <taxon>Marasmiineae</taxon>
        <taxon>Marasmiaceae</taxon>
        <taxon>Tetrapyrgos</taxon>
    </lineage>
</organism>
<dbReference type="PANTHER" id="PTHR10622:SF10">
    <property type="entry name" value="HET DOMAIN-CONTAINING PROTEIN"/>
    <property type="match status" value="1"/>
</dbReference>
<accession>A0A8H5FKN1</accession>
<protein>
    <recommendedName>
        <fullName evidence="1">Heterokaryon incompatibility domain-containing protein</fullName>
    </recommendedName>
</protein>
<dbReference type="PANTHER" id="PTHR10622">
    <property type="entry name" value="HET DOMAIN-CONTAINING PROTEIN"/>
    <property type="match status" value="1"/>
</dbReference>
<name>A0A8H5FKN1_9AGAR</name>
<keyword evidence="3" id="KW-1185">Reference proteome</keyword>
<comment type="caution">
    <text evidence="2">The sequence shown here is derived from an EMBL/GenBank/DDBJ whole genome shotgun (WGS) entry which is preliminary data.</text>
</comment>
<evidence type="ECO:0000259" key="1">
    <source>
        <dbReference type="Pfam" id="PF06985"/>
    </source>
</evidence>
<evidence type="ECO:0000313" key="3">
    <source>
        <dbReference type="Proteomes" id="UP000559256"/>
    </source>
</evidence>
<dbReference type="Proteomes" id="UP000559256">
    <property type="component" value="Unassembled WGS sequence"/>
</dbReference>
<sequence>MRLLNTKTLKLEEFFTDIPPYAILSHTWEKEEVTFKDIQNPITARLKAGYAKIKNACVRARRYDFRWIWIDTCCINKESSAELSEAINSMYQYYMDAAVCYVYLSDVSAELHPRNPNSRFSRSRWFSRGWTLQELLAPQYVVFVDKEWASIGTRWGLRDVISAITSIPMQVFEGRHIEEYSIAQRMSWAASRQTTRPEDEAYCLMGIFSVSMPPIYGEGGPKAFMRLQQEIIKISDDRSIFAWASPTHSDEARGLLARSPHEFLASGDVEASDSGTIGLKSSFSFGNNGLHIHLPLARVNSSSPLYLASLHCQSGRDGSYVGVYLIKEGQRYYRVDVHDVPLSPFPPLVDDMQEVIVTEALPPRPILPRSIHEYSAKLLPSARHFSCDTVPSPTFSISRFGMHESLVYKSRNTRDSFTIAYSSYPPDMYWKLGDETLRNDDQMKDMALQLLEDGGYISVTCEVTGNHSQRILEIDYISEKDPEAAFLEPKVPPHSGFIVERWLVGCQSTLAEIYPPDPFGKQLDYGLTYVTVSDTVKGESFRVLSYKSGNGGREIIYIALGFEGLEPWLDVVVCEDIQSSENIEDIWKSYSDIDGSRTQKRLSCKTSASDYFGRYQDLNVVLEKRRKLQLGSHVLSYKLVPLV</sequence>